<dbReference type="Pfam" id="PF25019">
    <property type="entry name" value="LRR_R13L1-DRL21"/>
    <property type="match status" value="1"/>
</dbReference>
<evidence type="ECO:0000259" key="3">
    <source>
        <dbReference type="Pfam" id="PF25019"/>
    </source>
</evidence>
<reference evidence="4" key="1">
    <citation type="journal article" date="2023" name="Science">
        <title>Elucidation of the pathway for biosynthesis of saponin adjuvants from the soapbark tree.</title>
        <authorList>
            <person name="Reed J."/>
            <person name="Orme A."/>
            <person name="El-Demerdash A."/>
            <person name="Owen C."/>
            <person name="Martin L.B.B."/>
            <person name="Misra R.C."/>
            <person name="Kikuchi S."/>
            <person name="Rejzek M."/>
            <person name="Martin A.C."/>
            <person name="Harkess A."/>
            <person name="Leebens-Mack J."/>
            <person name="Louveau T."/>
            <person name="Stephenson M.J."/>
            <person name="Osbourn A."/>
        </authorList>
    </citation>
    <scope>NUCLEOTIDE SEQUENCE</scope>
    <source>
        <strain evidence="4">S10</strain>
    </source>
</reference>
<protein>
    <submittedName>
        <fullName evidence="4">Disease resistance protein (TIR-NBS-LRR class)</fullName>
    </submittedName>
</protein>
<comment type="caution">
    <text evidence="4">The sequence shown here is derived from an EMBL/GenBank/DDBJ whole genome shotgun (WGS) entry which is preliminary data.</text>
</comment>
<dbReference type="InterPro" id="IPR056789">
    <property type="entry name" value="LRR_R13L1-DRL21"/>
</dbReference>
<dbReference type="Gene3D" id="3.80.10.10">
    <property type="entry name" value="Ribonuclease Inhibitor"/>
    <property type="match status" value="3"/>
</dbReference>
<keyword evidence="1" id="KW-0611">Plant defense</keyword>
<dbReference type="Proteomes" id="UP001163823">
    <property type="component" value="Chromosome 7"/>
</dbReference>
<dbReference type="AlphaFoldDB" id="A0AAD7LPM1"/>
<dbReference type="PANTHER" id="PTHR47186:SF3">
    <property type="entry name" value="OS09G0267800 PROTEIN"/>
    <property type="match status" value="1"/>
</dbReference>
<evidence type="ECO:0000256" key="1">
    <source>
        <dbReference type="ARBA" id="ARBA00022821"/>
    </source>
</evidence>
<evidence type="ECO:0000313" key="4">
    <source>
        <dbReference type="EMBL" id="KAJ7961772.1"/>
    </source>
</evidence>
<feature type="domain" description="R13L1/DRL21-like LRR repeat region" evidence="3">
    <location>
        <begin position="9"/>
        <end position="77"/>
    </location>
</feature>
<dbReference type="InterPro" id="IPR032675">
    <property type="entry name" value="LRR_dom_sf"/>
</dbReference>
<keyword evidence="5" id="KW-1185">Reference proteome</keyword>
<dbReference type="KEGG" id="qsa:O6P43_017079"/>
<dbReference type="InterPro" id="IPR058546">
    <property type="entry name" value="RPS4B/Roq1-like_LRR"/>
</dbReference>
<gene>
    <name evidence="4" type="ORF">O6P43_017079</name>
</gene>
<name>A0AAD7LPM1_QUISA</name>
<feature type="domain" description="Disease resistance protein RPS4B/Roq1-like leucine-rich repeats" evidence="2">
    <location>
        <begin position="91"/>
        <end position="175"/>
    </location>
</feature>
<evidence type="ECO:0000259" key="2">
    <source>
        <dbReference type="Pfam" id="PF23286"/>
    </source>
</evidence>
<organism evidence="4 5">
    <name type="scientific">Quillaja saponaria</name>
    <name type="common">Soap bark tree</name>
    <dbReference type="NCBI Taxonomy" id="32244"/>
    <lineage>
        <taxon>Eukaryota</taxon>
        <taxon>Viridiplantae</taxon>
        <taxon>Streptophyta</taxon>
        <taxon>Embryophyta</taxon>
        <taxon>Tracheophyta</taxon>
        <taxon>Spermatophyta</taxon>
        <taxon>Magnoliopsida</taxon>
        <taxon>eudicotyledons</taxon>
        <taxon>Gunneridae</taxon>
        <taxon>Pentapetalae</taxon>
        <taxon>rosids</taxon>
        <taxon>fabids</taxon>
        <taxon>Fabales</taxon>
        <taxon>Quillajaceae</taxon>
        <taxon>Quillaja</taxon>
    </lineage>
</organism>
<dbReference type="EMBL" id="JARAOO010000007">
    <property type="protein sequence ID" value="KAJ7961772.1"/>
    <property type="molecule type" value="Genomic_DNA"/>
</dbReference>
<evidence type="ECO:0000313" key="5">
    <source>
        <dbReference type="Proteomes" id="UP001163823"/>
    </source>
</evidence>
<dbReference type="Pfam" id="PF23286">
    <property type="entry name" value="LRR_13"/>
    <property type="match status" value="1"/>
</dbReference>
<proteinExistence type="predicted"/>
<sequence>MKRSKLLFHEEVLEVIEANKKFKHLTYMNFNGCEFQRVLDLSGIPNLIELHLDGCKNLIEIHDSIGSLEKLVWLSADKCTNLNTFPADIRLPSLKYLNLRSCNKLEKFPSVLAKMETISWIDLCHTAIKELPSSIENLVGLQELSLSFCKRLQDLPSSICKLENLFSLELEDCREVMLSGNNFVLFPECILELVSLECLRLNNCKQLQTIPRDILPRLKIIDALNCTLMTFRVVKLISLPVCLLVNDIKVLQVSYPIMYKLEIDHVWLLIYNIIFGRRK</sequence>
<accession>A0AAD7LPM1</accession>
<dbReference type="SUPFAM" id="SSF52058">
    <property type="entry name" value="L domain-like"/>
    <property type="match status" value="1"/>
</dbReference>
<dbReference type="PANTHER" id="PTHR47186">
    <property type="entry name" value="LEUCINE-RICH REPEAT-CONTAINING PROTEIN 57"/>
    <property type="match status" value="1"/>
</dbReference>